<accession>A0A2Z7CP77</accession>
<feature type="region of interest" description="Disordered" evidence="1">
    <location>
        <begin position="134"/>
        <end position="167"/>
    </location>
</feature>
<organism evidence="2 3">
    <name type="scientific">Dorcoceras hygrometricum</name>
    <dbReference type="NCBI Taxonomy" id="472368"/>
    <lineage>
        <taxon>Eukaryota</taxon>
        <taxon>Viridiplantae</taxon>
        <taxon>Streptophyta</taxon>
        <taxon>Embryophyta</taxon>
        <taxon>Tracheophyta</taxon>
        <taxon>Spermatophyta</taxon>
        <taxon>Magnoliopsida</taxon>
        <taxon>eudicotyledons</taxon>
        <taxon>Gunneridae</taxon>
        <taxon>Pentapetalae</taxon>
        <taxon>asterids</taxon>
        <taxon>lamiids</taxon>
        <taxon>Lamiales</taxon>
        <taxon>Gesneriaceae</taxon>
        <taxon>Didymocarpoideae</taxon>
        <taxon>Trichosporeae</taxon>
        <taxon>Loxocarpinae</taxon>
        <taxon>Dorcoceras</taxon>
    </lineage>
</organism>
<name>A0A2Z7CP77_9LAMI</name>
<evidence type="ECO:0000313" key="2">
    <source>
        <dbReference type="EMBL" id="KZV48185.1"/>
    </source>
</evidence>
<dbReference type="OrthoDB" id="848707at2759"/>
<evidence type="ECO:0000313" key="3">
    <source>
        <dbReference type="Proteomes" id="UP000250235"/>
    </source>
</evidence>
<dbReference type="EMBL" id="KQ994472">
    <property type="protein sequence ID" value="KZV48185.1"/>
    <property type="molecule type" value="Genomic_DNA"/>
</dbReference>
<sequence>MDELPKDLINEARKAFSASGELIKTSCKKKEMKVEFCLLNDILAKTVTTKAGSFDAVTHERFLLMTAIHGGIKINLSRFLFDILKDMVTPSSKQAKGFAAQICVLLKGAPDLTLEESKNFPPLKILDVKTASGSDQFHEKTGTSNARTDSPRRGDRNKSDHAKNRAMAAAIDGRRRWAVGGGMRHVGEGGRL</sequence>
<dbReference type="Proteomes" id="UP000250235">
    <property type="component" value="Unassembled WGS sequence"/>
</dbReference>
<keyword evidence="3" id="KW-1185">Reference proteome</keyword>
<evidence type="ECO:0000256" key="1">
    <source>
        <dbReference type="SAM" id="MobiDB-lite"/>
    </source>
</evidence>
<gene>
    <name evidence="2" type="ORF">F511_20318</name>
</gene>
<dbReference type="AlphaFoldDB" id="A0A2Z7CP77"/>
<reference evidence="2 3" key="1">
    <citation type="journal article" date="2015" name="Proc. Natl. Acad. Sci. U.S.A.">
        <title>The resurrection genome of Boea hygrometrica: A blueprint for survival of dehydration.</title>
        <authorList>
            <person name="Xiao L."/>
            <person name="Yang G."/>
            <person name="Zhang L."/>
            <person name="Yang X."/>
            <person name="Zhao S."/>
            <person name="Ji Z."/>
            <person name="Zhou Q."/>
            <person name="Hu M."/>
            <person name="Wang Y."/>
            <person name="Chen M."/>
            <person name="Xu Y."/>
            <person name="Jin H."/>
            <person name="Xiao X."/>
            <person name="Hu G."/>
            <person name="Bao F."/>
            <person name="Hu Y."/>
            <person name="Wan P."/>
            <person name="Li L."/>
            <person name="Deng X."/>
            <person name="Kuang T."/>
            <person name="Xiang C."/>
            <person name="Zhu J.K."/>
            <person name="Oliver M.J."/>
            <person name="He Y."/>
        </authorList>
    </citation>
    <scope>NUCLEOTIDE SEQUENCE [LARGE SCALE GENOMIC DNA]</scope>
    <source>
        <strain evidence="3">cv. XS01</strain>
    </source>
</reference>
<protein>
    <submittedName>
        <fullName evidence="2">Uncharacterized protein</fullName>
    </submittedName>
</protein>
<proteinExistence type="predicted"/>
<feature type="compositionally biased region" description="Basic and acidic residues" evidence="1">
    <location>
        <begin position="149"/>
        <end position="163"/>
    </location>
</feature>